<dbReference type="InterPro" id="IPR001173">
    <property type="entry name" value="Glyco_trans_2-like"/>
</dbReference>
<proteinExistence type="inferred from homology"/>
<evidence type="ECO:0000259" key="2">
    <source>
        <dbReference type="Pfam" id="PF00535"/>
    </source>
</evidence>
<dbReference type="Gene3D" id="3.90.550.10">
    <property type="entry name" value="Spore Coat Polysaccharide Biosynthesis Protein SpsA, Chain A"/>
    <property type="match status" value="1"/>
</dbReference>
<dbReference type="InterPro" id="IPR029044">
    <property type="entry name" value="Nucleotide-diphossugar_trans"/>
</dbReference>
<dbReference type="InterPro" id="IPR050834">
    <property type="entry name" value="Glycosyltransf_2"/>
</dbReference>
<feature type="domain" description="Glycosyltransferase 2-like" evidence="2">
    <location>
        <begin position="3"/>
        <end position="170"/>
    </location>
</feature>
<dbReference type="SUPFAM" id="SSF53448">
    <property type="entry name" value="Nucleotide-diphospho-sugar transferases"/>
    <property type="match status" value="1"/>
</dbReference>
<organism evidence="3 4">
    <name type="scientific">Megasphaera hominis</name>
    <dbReference type="NCBI Taxonomy" id="159836"/>
    <lineage>
        <taxon>Bacteria</taxon>
        <taxon>Bacillati</taxon>
        <taxon>Bacillota</taxon>
        <taxon>Negativicutes</taxon>
        <taxon>Veillonellales</taxon>
        <taxon>Veillonellaceae</taxon>
        <taxon>Megasphaera</taxon>
    </lineage>
</organism>
<dbReference type="EMBL" id="JACOGK010000046">
    <property type="protein sequence ID" value="MBC3537868.1"/>
    <property type="molecule type" value="Genomic_DNA"/>
</dbReference>
<sequence>MISVAMCTYNGSKHIKEQLESIIYQTRKPDEIIICDDCSSDNTVEIAQNLLSVSTIKSTIIRNEINLGFRKNFEKAIGLCHGDIVFLSDQDDVWLPEKIEKVANIFDNDEEVIMAFHDACLVDGNLHPLYPSFWKILRFNYEDFLANNFNILGVKNVVQGSACAFKKELYDEAKPFSTIAFHDEWLGLIAILFDKVVPVNYCMMKYRQENNVVGGVPKTIKEKVILWTNVRKKLKIHVDGIEKREAILSEVISRYPKRIAHASIDIKKYLDFFHLRASYIKSNCFFGIVKMSFVFYKCYQSPLIATKELAKDLMASTIRF</sequence>
<dbReference type="Proteomes" id="UP000606870">
    <property type="component" value="Unassembled WGS sequence"/>
</dbReference>
<accession>A0ABR6VL29</accession>
<keyword evidence="4" id="KW-1185">Reference proteome</keyword>
<dbReference type="PANTHER" id="PTHR43685">
    <property type="entry name" value="GLYCOSYLTRANSFERASE"/>
    <property type="match status" value="1"/>
</dbReference>
<protein>
    <submittedName>
        <fullName evidence="3">Glycosyltransferase family 2 protein</fullName>
    </submittedName>
</protein>
<dbReference type="Pfam" id="PF00535">
    <property type="entry name" value="Glycos_transf_2"/>
    <property type="match status" value="1"/>
</dbReference>
<gene>
    <name evidence="3" type="ORF">H8J70_11515</name>
</gene>
<comment type="similarity">
    <text evidence="1">Belongs to the glycosyltransferase 2 family.</text>
</comment>
<dbReference type="CDD" id="cd04196">
    <property type="entry name" value="GT_2_like_d"/>
    <property type="match status" value="1"/>
</dbReference>
<comment type="caution">
    <text evidence="3">The sequence shown here is derived from an EMBL/GenBank/DDBJ whole genome shotgun (WGS) entry which is preliminary data.</text>
</comment>
<reference evidence="3 4" key="1">
    <citation type="submission" date="2020-08" db="EMBL/GenBank/DDBJ databases">
        <authorList>
            <person name="Liu C."/>
            <person name="Sun Q."/>
        </authorList>
    </citation>
    <scope>NUCLEOTIDE SEQUENCE [LARGE SCALE GENOMIC DNA]</scope>
    <source>
        <strain evidence="3 4">NSJ-59</strain>
    </source>
</reference>
<dbReference type="RefSeq" id="WP_186504439.1">
    <property type="nucleotide sequence ID" value="NZ_JACOGK010000046.1"/>
</dbReference>
<dbReference type="PANTHER" id="PTHR43685:SF11">
    <property type="entry name" value="GLYCOSYLTRANSFERASE TAGX-RELATED"/>
    <property type="match status" value="1"/>
</dbReference>
<evidence type="ECO:0000313" key="4">
    <source>
        <dbReference type="Proteomes" id="UP000606870"/>
    </source>
</evidence>
<name>A0ABR6VL29_9FIRM</name>
<evidence type="ECO:0000256" key="1">
    <source>
        <dbReference type="ARBA" id="ARBA00006739"/>
    </source>
</evidence>
<evidence type="ECO:0000313" key="3">
    <source>
        <dbReference type="EMBL" id="MBC3537868.1"/>
    </source>
</evidence>